<sequence>MRRYDFTSSFFLLCLTRRITSAGSKEFVILSCGAVYVILLQILRERKTPFPLLLIFAAH</sequence>
<organism evidence="1 2">
    <name type="scientific">[Clostridium] methylpentosum DSM 5476</name>
    <dbReference type="NCBI Taxonomy" id="537013"/>
    <lineage>
        <taxon>Bacteria</taxon>
        <taxon>Bacillati</taxon>
        <taxon>Bacillota</taxon>
        <taxon>Clostridia</taxon>
        <taxon>Eubacteriales</taxon>
        <taxon>Oscillospiraceae</taxon>
        <taxon>Oscillospiraceae incertae sedis</taxon>
    </lineage>
</organism>
<dbReference type="Proteomes" id="UP000003340">
    <property type="component" value="Unassembled WGS sequence"/>
</dbReference>
<accession>C0EAN7</accession>
<gene>
    <name evidence="1" type="ORF">CLOSTMETH_00900</name>
</gene>
<reference evidence="1 2" key="1">
    <citation type="submission" date="2009-01" db="EMBL/GenBank/DDBJ databases">
        <authorList>
            <person name="Fulton L."/>
            <person name="Clifton S."/>
            <person name="Fulton B."/>
            <person name="Xu J."/>
            <person name="Minx P."/>
            <person name="Pepin K.H."/>
            <person name="Johnson M."/>
            <person name="Bhonagiri V."/>
            <person name="Nash W.E."/>
            <person name="Mardis E.R."/>
            <person name="Wilson R.K."/>
        </authorList>
    </citation>
    <scope>NUCLEOTIDE SEQUENCE [LARGE SCALE GENOMIC DNA]</scope>
    <source>
        <strain evidence="1 2">DSM 5476</strain>
    </source>
</reference>
<keyword evidence="2" id="KW-1185">Reference proteome</keyword>
<comment type="caution">
    <text evidence="1">The sequence shown here is derived from an EMBL/GenBank/DDBJ whole genome shotgun (WGS) entry which is preliminary data.</text>
</comment>
<dbReference type="EMBL" id="ACEC01000034">
    <property type="protein sequence ID" value="EEG31454.1"/>
    <property type="molecule type" value="Genomic_DNA"/>
</dbReference>
<dbReference type="HOGENOM" id="CLU_2952197_0_0_9"/>
<reference evidence="1 2" key="2">
    <citation type="submission" date="2009-02" db="EMBL/GenBank/DDBJ databases">
        <title>Draft genome sequence of Clostridium methylpentosum (DSM 5476).</title>
        <authorList>
            <person name="Sudarsanam P."/>
            <person name="Ley R."/>
            <person name="Guruge J."/>
            <person name="Turnbaugh P.J."/>
            <person name="Mahowald M."/>
            <person name="Liep D."/>
            <person name="Gordon J."/>
        </authorList>
    </citation>
    <scope>NUCLEOTIDE SEQUENCE [LARGE SCALE GENOMIC DNA]</scope>
    <source>
        <strain evidence="1 2">DSM 5476</strain>
    </source>
</reference>
<evidence type="ECO:0000313" key="1">
    <source>
        <dbReference type="EMBL" id="EEG31454.1"/>
    </source>
</evidence>
<name>C0EAN7_9FIRM</name>
<dbReference type="AlphaFoldDB" id="C0EAN7"/>
<protein>
    <submittedName>
        <fullName evidence="1">Uncharacterized protein</fullName>
    </submittedName>
</protein>
<proteinExistence type="predicted"/>
<evidence type="ECO:0000313" key="2">
    <source>
        <dbReference type="Proteomes" id="UP000003340"/>
    </source>
</evidence>